<name>A0A0C3S7U3_PHLG1</name>
<evidence type="ECO:0000256" key="1">
    <source>
        <dbReference type="SAM" id="MobiDB-lite"/>
    </source>
</evidence>
<dbReference type="Gene3D" id="3.40.50.410">
    <property type="entry name" value="von Willebrand factor, type A domain"/>
    <property type="match status" value="1"/>
</dbReference>
<dbReference type="OrthoDB" id="2142040at2759"/>
<organism evidence="2 3">
    <name type="scientific">Phlebiopsis gigantea (strain 11061_1 CR5-6)</name>
    <name type="common">White-rot fungus</name>
    <name type="synonym">Peniophora gigantea</name>
    <dbReference type="NCBI Taxonomy" id="745531"/>
    <lineage>
        <taxon>Eukaryota</taxon>
        <taxon>Fungi</taxon>
        <taxon>Dikarya</taxon>
        <taxon>Basidiomycota</taxon>
        <taxon>Agaricomycotina</taxon>
        <taxon>Agaricomycetes</taxon>
        <taxon>Polyporales</taxon>
        <taxon>Phanerochaetaceae</taxon>
        <taxon>Phlebiopsis</taxon>
    </lineage>
</organism>
<evidence type="ECO:0008006" key="4">
    <source>
        <dbReference type="Google" id="ProtNLM"/>
    </source>
</evidence>
<reference evidence="2 3" key="1">
    <citation type="journal article" date="2014" name="PLoS Genet.">
        <title>Analysis of the Phlebiopsis gigantea genome, transcriptome and secretome provides insight into its pioneer colonization strategies of wood.</title>
        <authorList>
            <person name="Hori C."/>
            <person name="Ishida T."/>
            <person name="Igarashi K."/>
            <person name="Samejima M."/>
            <person name="Suzuki H."/>
            <person name="Master E."/>
            <person name="Ferreira P."/>
            <person name="Ruiz-Duenas F.J."/>
            <person name="Held B."/>
            <person name="Canessa P."/>
            <person name="Larrondo L.F."/>
            <person name="Schmoll M."/>
            <person name="Druzhinina I.S."/>
            <person name="Kubicek C.P."/>
            <person name="Gaskell J.A."/>
            <person name="Kersten P."/>
            <person name="St John F."/>
            <person name="Glasner J."/>
            <person name="Sabat G."/>
            <person name="Splinter BonDurant S."/>
            <person name="Syed K."/>
            <person name="Yadav J."/>
            <person name="Mgbeahuruike A.C."/>
            <person name="Kovalchuk A."/>
            <person name="Asiegbu F.O."/>
            <person name="Lackner G."/>
            <person name="Hoffmeister D."/>
            <person name="Rencoret J."/>
            <person name="Gutierrez A."/>
            <person name="Sun H."/>
            <person name="Lindquist E."/>
            <person name="Barry K."/>
            <person name="Riley R."/>
            <person name="Grigoriev I.V."/>
            <person name="Henrissat B."/>
            <person name="Kues U."/>
            <person name="Berka R.M."/>
            <person name="Martinez A.T."/>
            <person name="Covert S.F."/>
            <person name="Blanchette R.A."/>
            <person name="Cullen D."/>
        </authorList>
    </citation>
    <scope>NUCLEOTIDE SEQUENCE [LARGE SCALE GENOMIC DNA]</scope>
    <source>
        <strain evidence="2 3">11061_1 CR5-6</strain>
    </source>
</reference>
<dbReference type="STRING" id="745531.A0A0C3S7U3"/>
<dbReference type="Proteomes" id="UP000053257">
    <property type="component" value="Unassembled WGS sequence"/>
</dbReference>
<keyword evidence="3" id="KW-1185">Reference proteome</keyword>
<dbReference type="InterPro" id="IPR036465">
    <property type="entry name" value="vWFA_dom_sf"/>
</dbReference>
<proteinExistence type="predicted"/>
<dbReference type="PANTHER" id="PTHR34706">
    <property type="entry name" value="SLR1338 PROTEIN"/>
    <property type="match status" value="1"/>
</dbReference>
<feature type="region of interest" description="Disordered" evidence="1">
    <location>
        <begin position="199"/>
        <end position="249"/>
    </location>
</feature>
<accession>A0A0C3S7U3</accession>
<feature type="compositionally biased region" description="Polar residues" evidence="1">
    <location>
        <begin position="1"/>
        <end position="10"/>
    </location>
</feature>
<dbReference type="EMBL" id="KN840559">
    <property type="protein sequence ID" value="KIP04890.1"/>
    <property type="molecule type" value="Genomic_DNA"/>
</dbReference>
<sequence length="360" mass="39692">MPAQKSSNSFLIPPIDPLDGSLSLPTNRTTPAPPSYSPSVLVPQSHPLSVPAPQSSPTKASFDFGVDESYGVASGEKKCAAKDVAGTSAPRYEVEDGQLQYLRMFDTVIVMDDSGSMVNLWAEAREACIHIAAIAARQDQDGVDLYFMNWEKAFFNIVSTAQMVEAFEEIGQPRGYTPLGACLKRVLDGYIGQYRDMKEEDEVRRREGKKQREKPAPKSKGNFLSRLLGKKETAGQEEPAGLRKVQRAQQPRWKHVKPINVIVITDGAPSDSPEYVLRDVIREMDALKMPHNQIGVQFVQIGSDADATAYLKNLDDNPGPGLRDIVDTVKWGGGRLDDSRFIAKILLGSIIRRIDGMDSE</sequence>
<dbReference type="AlphaFoldDB" id="A0A0C3S7U3"/>
<dbReference type="PANTHER" id="PTHR34706:SF1">
    <property type="entry name" value="VWFA DOMAIN-CONTAINING PROTEIN"/>
    <property type="match status" value="1"/>
</dbReference>
<dbReference type="SUPFAM" id="SSF53300">
    <property type="entry name" value="vWA-like"/>
    <property type="match status" value="1"/>
</dbReference>
<gene>
    <name evidence="2" type="ORF">PHLGIDRAFT_25356</name>
</gene>
<protein>
    <recommendedName>
        <fullName evidence="4">VWFA domain-containing protein</fullName>
    </recommendedName>
</protein>
<evidence type="ECO:0000313" key="3">
    <source>
        <dbReference type="Proteomes" id="UP000053257"/>
    </source>
</evidence>
<dbReference type="HOGENOM" id="CLU_040578_0_0_1"/>
<evidence type="ECO:0000313" key="2">
    <source>
        <dbReference type="EMBL" id="KIP04890.1"/>
    </source>
</evidence>
<feature type="region of interest" description="Disordered" evidence="1">
    <location>
        <begin position="1"/>
        <end position="57"/>
    </location>
</feature>